<protein>
    <recommendedName>
        <fullName evidence="4">Actin</fullName>
    </recommendedName>
</protein>
<dbReference type="InterPro" id="IPR004000">
    <property type="entry name" value="Actin"/>
</dbReference>
<proteinExistence type="inferred from homology"/>
<dbReference type="AlphaFoldDB" id="A0A8S1LVC4"/>
<reference evidence="2" key="1">
    <citation type="submission" date="2021-01" db="EMBL/GenBank/DDBJ databases">
        <authorList>
            <consortium name="Genoscope - CEA"/>
            <person name="William W."/>
        </authorList>
    </citation>
    <scope>NUCLEOTIDE SEQUENCE</scope>
</reference>
<dbReference type="PANTHER" id="PTHR11937">
    <property type="entry name" value="ACTIN"/>
    <property type="match status" value="1"/>
</dbReference>
<gene>
    <name evidence="2" type="ORF">PSON_ATCC_30995.1.T0250344</name>
</gene>
<dbReference type="FunFam" id="3.90.640.10:FF:000007">
    <property type="entry name" value="Actin like 7B"/>
    <property type="match status" value="1"/>
</dbReference>
<dbReference type="EMBL" id="CAJJDN010000025">
    <property type="protein sequence ID" value="CAD8069561.1"/>
    <property type="molecule type" value="Genomic_DNA"/>
</dbReference>
<name>A0A8S1LVC4_9CILI</name>
<evidence type="ECO:0008006" key="4">
    <source>
        <dbReference type="Google" id="ProtNLM"/>
    </source>
</evidence>
<evidence type="ECO:0000313" key="3">
    <source>
        <dbReference type="Proteomes" id="UP000692954"/>
    </source>
</evidence>
<comment type="caution">
    <text evidence="2">The sequence shown here is derived from an EMBL/GenBank/DDBJ whole genome shotgun (WGS) entry which is preliminary data.</text>
</comment>
<comment type="similarity">
    <text evidence="1">Belongs to the actin family.</text>
</comment>
<dbReference type="Pfam" id="PF00022">
    <property type="entry name" value="Actin"/>
    <property type="match status" value="1"/>
</dbReference>
<dbReference type="CDD" id="cd10216">
    <property type="entry name" value="ASKHA_NBD_Arp1"/>
    <property type="match status" value="1"/>
</dbReference>
<dbReference type="OrthoDB" id="5132116at2759"/>
<organism evidence="2 3">
    <name type="scientific">Paramecium sonneborni</name>
    <dbReference type="NCBI Taxonomy" id="65129"/>
    <lineage>
        <taxon>Eukaryota</taxon>
        <taxon>Sar</taxon>
        <taxon>Alveolata</taxon>
        <taxon>Ciliophora</taxon>
        <taxon>Intramacronucleata</taxon>
        <taxon>Oligohymenophorea</taxon>
        <taxon>Peniculida</taxon>
        <taxon>Parameciidae</taxon>
        <taxon>Paramecium</taxon>
    </lineage>
</organism>
<accession>A0A8S1LVC4</accession>
<dbReference type="Proteomes" id="UP000692954">
    <property type="component" value="Unassembled WGS sequence"/>
</dbReference>
<dbReference type="FunFam" id="3.30.420.40:FF:000150">
    <property type="entry name" value="Actin-related protein 7"/>
    <property type="match status" value="1"/>
</dbReference>
<evidence type="ECO:0000256" key="1">
    <source>
        <dbReference type="RuleBase" id="RU000487"/>
    </source>
</evidence>
<evidence type="ECO:0000313" key="2">
    <source>
        <dbReference type="EMBL" id="CAD8069561.1"/>
    </source>
</evidence>
<keyword evidence="3" id="KW-1185">Reference proteome</keyword>
<dbReference type="SMART" id="SM00268">
    <property type="entry name" value="ACTIN"/>
    <property type="match status" value="1"/>
</dbReference>
<sequence length="377" mass="43108">MDSDIFTNNSMVIDMGSSQIKAGLAGDDKPKVIFNSYIGRPKYKALPIATNSQEIYVGNQITDYSRGMMKIKYPYQKGVIKDMNDMDQLWKYTFQELHGNPKEYPILLTEPPYASQTQKVEIAKQFFETYNCPALFFAVSGVISLFASGKTTGVVLDIGDTISQSIPIYDGFYIQHCAQRVDLAGRDITENLNNLLRRTGYIFTTSAEFEIIKKIKEKRCFLSPAMIGEDKFQEERKIKDQYMLPDNSMIEMSFEKQRAPEILMCPEKYGLELNSIPEILAYSIQKVDLDLRKPLYSEIVLTGGTSLMQGFPERLIGEVKRLVSKDVKVKIWAPPERVTQSWQGGSILSHLASFRSMWILKKEFEEEGERILIKKQL</sequence>